<dbReference type="InterPro" id="IPR000667">
    <property type="entry name" value="Peptidase_S13"/>
</dbReference>
<organism evidence="4">
    <name type="scientific">Edaphobacter paludis</name>
    <dbReference type="NCBI Taxonomy" id="3035702"/>
    <lineage>
        <taxon>Bacteria</taxon>
        <taxon>Pseudomonadati</taxon>
        <taxon>Acidobacteriota</taxon>
        <taxon>Terriglobia</taxon>
        <taxon>Terriglobales</taxon>
        <taxon>Acidobacteriaceae</taxon>
        <taxon>Edaphobacter</taxon>
    </lineage>
</organism>
<feature type="signal peptide" evidence="3">
    <location>
        <begin position="1"/>
        <end position="22"/>
    </location>
</feature>
<dbReference type="Gene3D" id="3.40.710.10">
    <property type="entry name" value="DD-peptidase/beta-lactamase superfamily"/>
    <property type="match status" value="1"/>
</dbReference>
<keyword evidence="4" id="KW-0121">Carboxypeptidase</keyword>
<sequence length="551" mass="58665">MLRFAGRCAVILLSGMMFCVPAGGQTHHQTHHKRHRAKPLKVQIAKLLDDPTVERAHWGIAVAKMDGKPIYRLNAGQFFQPASNAKLFTTAAALDLLGADRTFETTVVGEGVFTGAELLKGTLTIVGSGDANLSGRELPYIAPAERPKHAPPAADPLRYLEAMADQVAATGLKRLDGDVVGDDRLFANEGYPQDWAIDDAVWGYGAPVSALTVNDNQIKVTVTPGASPTMQAVVTMNPPFPYYTVDASGLATGAAGSGSHVQMVRMPGSMVLQVFGSIAVDAHPVVEEVAIADPAEYAAMAFKKMLEARGIVVTGRARAEHQLQRYSRDMVEWSTEIGAQLGSKFADGEEIGECGAVSSGASVSGVRSVVLARHQSPALLEDIVVTNKVSENLHAELLLRHLARRYACDGYAAQGVGAVRAFLTAKVGIDPNDFVFFDGSGLSGHDLVTPRATVRLLQYASMQPWFAGWKTSLPVGGEDGTLAFRFAKAPLKDHVFAKTGTLGEARALSGYIECASGRTVIFSIMVDQHAPHNHADEGVMDRIVAAIAATN</sequence>
<dbReference type="EC" id="3.4.16.4" evidence="4"/>
<proteinExistence type="inferred from homology"/>
<comment type="similarity">
    <text evidence="1">Belongs to the peptidase S13 family.</text>
</comment>
<dbReference type="KEGG" id="epl:P4G45_16445"/>
<dbReference type="PANTHER" id="PTHR30023">
    <property type="entry name" value="D-ALANYL-D-ALANINE CARBOXYPEPTIDASE"/>
    <property type="match status" value="1"/>
</dbReference>
<dbReference type="GO" id="GO:0000270">
    <property type="term" value="P:peptidoglycan metabolic process"/>
    <property type="evidence" value="ECO:0007669"/>
    <property type="project" value="TreeGrafter"/>
</dbReference>
<gene>
    <name evidence="4" type="primary">dacB</name>
    <name evidence="4" type="ORF">P4G45_16445</name>
</gene>
<protein>
    <submittedName>
        <fullName evidence="4">D-alanyl-D-alanine carboxypeptidase/D-alanyl-D-alanine-endopeptidase</fullName>
        <ecNumber evidence="4">3.4.16.4</ecNumber>
    </submittedName>
</protein>
<dbReference type="GO" id="GO:0006508">
    <property type="term" value="P:proteolysis"/>
    <property type="evidence" value="ECO:0007669"/>
    <property type="project" value="InterPro"/>
</dbReference>
<reference evidence="4" key="1">
    <citation type="submission" date="2023-03" db="EMBL/GenBank/DDBJ databases">
        <title>Edaphobacter sp.</title>
        <authorList>
            <person name="Huber K.J."/>
            <person name="Papendorf J."/>
            <person name="Pilke C."/>
            <person name="Bunk B."/>
            <person name="Sproeer C."/>
            <person name="Pester M."/>
        </authorList>
    </citation>
    <scope>NUCLEOTIDE SEQUENCE</scope>
    <source>
        <strain evidence="4">DSM 109919</strain>
    </source>
</reference>
<dbReference type="Gene3D" id="3.50.80.20">
    <property type="entry name" value="D-Ala-D-Ala carboxypeptidase C, peptidase S13"/>
    <property type="match status" value="1"/>
</dbReference>
<keyword evidence="3" id="KW-0732">Signal</keyword>
<dbReference type="InterPro" id="IPR012338">
    <property type="entry name" value="Beta-lactam/transpept-like"/>
</dbReference>
<feature type="chain" id="PRO_5043403121" evidence="3">
    <location>
        <begin position="23"/>
        <end position="551"/>
    </location>
</feature>
<evidence type="ECO:0000256" key="2">
    <source>
        <dbReference type="ARBA" id="ARBA00022801"/>
    </source>
</evidence>
<evidence type="ECO:0000313" key="4">
    <source>
        <dbReference type="EMBL" id="XBH10051.1"/>
    </source>
</evidence>
<dbReference type="NCBIfam" id="TIGR00666">
    <property type="entry name" value="PBP4"/>
    <property type="match status" value="2"/>
</dbReference>
<evidence type="ECO:0000256" key="1">
    <source>
        <dbReference type="ARBA" id="ARBA00006096"/>
    </source>
</evidence>
<keyword evidence="2 4" id="KW-0378">Hydrolase</keyword>
<dbReference type="SUPFAM" id="SSF56601">
    <property type="entry name" value="beta-lactamase/transpeptidase-like"/>
    <property type="match status" value="1"/>
</dbReference>
<keyword evidence="4" id="KW-0645">Protease</keyword>
<dbReference type="GO" id="GO:0009002">
    <property type="term" value="F:serine-type D-Ala-D-Ala carboxypeptidase activity"/>
    <property type="evidence" value="ECO:0007669"/>
    <property type="project" value="UniProtKB-EC"/>
</dbReference>
<dbReference type="EMBL" id="CP121194">
    <property type="protein sequence ID" value="XBH10051.1"/>
    <property type="molecule type" value="Genomic_DNA"/>
</dbReference>
<dbReference type="RefSeq" id="WP_348267557.1">
    <property type="nucleotide sequence ID" value="NZ_CP121194.1"/>
</dbReference>
<evidence type="ECO:0000256" key="3">
    <source>
        <dbReference type="SAM" id="SignalP"/>
    </source>
</evidence>
<accession>A0AAU7CZH0</accession>
<dbReference type="Pfam" id="PF02113">
    <property type="entry name" value="Peptidase_S13"/>
    <property type="match status" value="2"/>
</dbReference>
<dbReference type="AlphaFoldDB" id="A0AAU7CZH0"/>
<dbReference type="PANTHER" id="PTHR30023:SF0">
    <property type="entry name" value="PENICILLIN-SENSITIVE CARBOXYPEPTIDASE A"/>
    <property type="match status" value="1"/>
</dbReference>
<name>A0AAU7CZH0_9BACT</name>